<accession>A0A317VLG7</accession>
<proteinExistence type="predicted"/>
<feature type="region of interest" description="Disordered" evidence="1">
    <location>
        <begin position="198"/>
        <end position="241"/>
    </location>
</feature>
<evidence type="ECO:0000313" key="3">
    <source>
        <dbReference type="Proteomes" id="UP000247233"/>
    </source>
</evidence>
<reference evidence="2 3" key="1">
    <citation type="submission" date="2016-12" db="EMBL/GenBank/DDBJ databases">
        <title>The genomes of Aspergillus section Nigri reveals drivers in fungal speciation.</title>
        <authorList>
            <consortium name="DOE Joint Genome Institute"/>
            <person name="Vesth T.C."/>
            <person name="Nybo J."/>
            <person name="Theobald S."/>
            <person name="Brandl J."/>
            <person name="Frisvad J.C."/>
            <person name="Nielsen K.F."/>
            <person name="Lyhne E.K."/>
            <person name="Kogle M.E."/>
            <person name="Kuo A."/>
            <person name="Riley R."/>
            <person name="Clum A."/>
            <person name="Nolan M."/>
            <person name="Lipzen A."/>
            <person name="Salamov A."/>
            <person name="Henrissat B."/>
            <person name="Wiebenga A."/>
            <person name="De Vries R.P."/>
            <person name="Grigoriev I.V."/>
            <person name="Mortensen U.H."/>
            <person name="Andersen M.R."/>
            <person name="Baker S.E."/>
        </authorList>
    </citation>
    <scope>NUCLEOTIDE SEQUENCE [LARGE SCALE GENOMIC DNA]</scope>
    <source>
        <strain evidence="2 3">CBS 117.55</strain>
    </source>
</reference>
<dbReference type="AlphaFoldDB" id="A0A317VLG7"/>
<organism evidence="2 3">
    <name type="scientific">Aspergillus heteromorphus CBS 117.55</name>
    <dbReference type="NCBI Taxonomy" id="1448321"/>
    <lineage>
        <taxon>Eukaryota</taxon>
        <taxon>Fungi</taxon>
        <taxon>Dikarya</taxon>
        <taxon>Ascomycota</taxon>
        <taxon>Pezizomycotina</taxon>
        <taxon>Eurotiomycetes</taxon>
        <taxon>Eurotiomycetidae</taxon>
        <taxon>Eurotiales</taxon>
        <taxon>Aspergillaceae</taxon>
        <taxon>Aspergillus</taxon>
        <taxon>Aspergillus subgen. Circumdati</taxon>
    </lineage>
</organism>
<dbReference type="VEuPathDB" id="FungiDB:BO70DRAFT_103714"/>
<sequence length="241" mass="26162">MEGRRWRQGQGRGRRRRRRGGRKMITLRWAGCLSPDSKSPATGNNKSEGRLRFVHKSRQTTLFAKDSGWMAPSSHWTADGSDLKTSKKLWRISQWKKGILGGVEESRSREGLRDAHVAGDGEGESCGLGRTTQTNCALCHLISAVPLSTRYGVLPTLHYTPPSHHTTTTTPFLSLSGFSPLVSHMSCAAIPCPPSSPSLIPPLSPHSPPPPSPALIGHPASRRRGSPEITCRPATLPARNG</sequence>
<feature type="compositionally biased region" description="Pro residues" evidence="1">
    <location>
        <begin position="198"/>
        <end position="213"/>
    </location>
</feature>
<comment type="caution">
    <text evidence="2">The sequence shown here is derived from an EMBL/GenBank/DDBJ whole genome shotgun (WGS) entry which is preliminary data.</text>
</comment>
<dbReference type="GeneID" id="37060048"/>
<dbReference type="EMBL" id="MSFL01000022">
    <property type="protein sequence ID" value="PWY75186.1"/>
    <property type="molecule type" value="Genomic_DNA"/>
</dbReference>
<evidence type="ECO:0000256" key="1">
    <source>
        <dbReference type="SAM" id="MobiDB-lite"/>
    </source>
</evidence>
<dbReference type="RefSeq" id="XP_025397311.1">
    <property type="nucleotide sequence ID" value="XM_025537811.1"/>
</dbReference>
<feature type="region of interest" description="Disordered" evidence="1">
    <location>
        <begin position="1"/>
        <end position="21"/>
    </location>
</feature>
<name>A0A317VLG7_9EURO</name>
<dbReference type="Proteomes" id="UP000247233">
    <property type="component" value="Unassembled WGS sequence"/>
</dbReference>
<feature type="compositionally biased region" description="Basic residues" evidence="1">
    <location>
        <begin position="12"/>
        <end position="21"/>
    </location>
</feature>
<gene>
    <name evidence="2" type="ORF">BO70DRAFT_103714</name>
</gene>
<evidence type="ECO:0000313" key="2">
    <source>
        <dbReference type="EMBL" id="PWY75186.1"/>
    </source>
</evidence>
<keyword evidence="3" id="KW-1185">Reference proteome</keyword>
<protein>
    <submittedName>
        <fullName evidence="2">Uncharacterized protein</fullName>
    </submittedName>
</protein>